<keyword evidence="2 5" id="KW-0812">Transmembrane</keyword>
<feature type="transmembrane region" description="Helical" evidence="5">
    <location>
        <begin position="181"/>
        <end position="198"/>
    </location>
</feature>
<evidence type="ECO:0000256" key="5">
    <source>
        <dbReference type="SAM" id="Phobius"/>
    </source>
</evidence>
<feature type="transmembrane region" description="Helical" evidence="5">
    <location>
        <begin position="227"/>
        <end position="246"/>
    </location>
</feature>
<feature type="transmembrane region" description="Helical" evidence="5">
    <location>
        <begin position="91"/>
        <end position="108"/>
    </location>
</feature>
<feature type="transmembrane region" description="Helical" evidence="5">
    <location>
        <begin position="404"/>
        <end position="421"/>
    </location>
</feature>
<comment type="subcellular location">
    <subcellularLocation>
        <location evidence="1">Membrane</location>
        <topology evidence="1">Multi-pass membrane protein</topology>
    </subcellularLocation>
</comment>
<evidence type="ECO:0000313" key="8">
    <source>
        <dbReference type="Proteomes" id="UP000032566"/>
    </source>
</evidence>
<evidence type="ECO:0000259" key="6">
    <source>
        <dbReference type="Pfam" id="PF04932"/>
    </source>
</evidence>
<feature type="transmembrane region" description="Helical" evidence="5">
    <location>
        <begin position="155"/>
        <end position="174"/>
    </location>
</feature>
<evidence type="ECO:0000313" key="7">
    <source>
        <dbReference type="EMBL" id="KJA12109.1"/>
    </source>
</evidence>
<evidence type="ECO:0000256" key="2">
    <source>
        <dbReference type="ARBA" id="ARBA00022692"/>
    </source>
</evidence>
<feature type="transmembrane region" description="Helical" evidence="5">
    <location>
        <begin position="115"/>
        <end position="135"/>
    </location>
</feature>
<evidence type="ECO:0000256" key="3">
    <source>
        <dbReference type="ARBA" id="ARBA00022989"/>
    </source>
</evidence>
<dbReference type="GO" id="GO:0016020">
    <property type="term" value="C:membrane"/>
    <property type="evidence" value="ECO:0007669"/>
    <property type="project" value="UniProtKB-SubCell"/>
</dbReference>
<keyword evidence="4 5" id="KW-0472">Membrane</keyword>
<dbReference type="Pfam" id="PF04932">
    <property type="entry name" value="Wzy_C"/>
    <property type="match status" value="1"/>
</dbReference>
<evidence type="ECO:0000256" key="4">
    <source>
        <dbReference type="ARBA" id="ARBA00023136"/>
    </source>
</evidence>
<evidence type="ECO:0000256" key="1">
    <source>
        <dbReference type="ARBA" id="ARBA00004141"/>
    </source>
</evidence>
<comment type="caution">
    <text evidence="7">The sequence shown here is derived from an EMBL/GenBank/DDBJ whole genome shotgun (WGS) entry which is preliminary data.</text>
</comment>
<organism evidence="7 8">
    <name type="scientific">Acidovorax temperans</name>
    <dbReference type="NCBI Taxonomy" id="80878"/>
    <lineage>
        <taxon>Bacteria</taxon>
        <taxon>Pseudomonadati</taxon>
        <taxon>Pseudomonadota</taxon>
        <taxon>Betaproteobacteria</taxon>
        <taxon>Burkholderiales</taxon>
        <taxon>Comamonadaceae</taxon>
        <taxon>Acidovorax</taxon>
    </lineage>
</organism>
<feature type="transmembrane region" description="Helical" evidence="5">
    <location>
        <begin position="375"/>
        <end position="398"/>
    </location>
</feature>
<protein>
    <submittedName>
        <fullName evidence="7">Polymerase</fullName>
    </submittedName>
</protein>
<feature type="domain" description="O-antigen ligase-related" evidence="6">
    <location>
        <begin position="188"/>
        <end position="342"/>
    </location>
</feature>
<dbReference type="InterPro" id="IPR007016">
    <property type="entry name" value="O-antigen_ligase-rel_domated"/>
</dbReference>
<gene>
    <name evidence="7" type="ORF">RP29_01905</name>
</gene>
<feature type="transmembrane region" description="Helical" evidence="5">
    <location>
        <begin position="204"/>
        <end position="220"/>
    </location>
</feature>
<dbReference type="PANTHER" id="PTHR37422">
    <property type="entry name" value="TEICHURONIC ACID BIOSYNTHESIS PROTEIN TUAE"/>
    <property type="match status" value="1"/>
</dbReference>
<name>A0A0D7KDH4_9BURK</name>
<reference evidence="7 8" key="1">
    <citation type="submission" date="2014-12" db="EMBL/GenBank/DDBJ databases">
        <title>Isolation of bacteria from lake water.</title>
        <authorList>
            <person name="Sheng K.-Y."/>
            <person name="Chin P.-S."/>
            <person name="Chan K.-G."/>
            <person name="Tan G.S."/>
        </authorList>
    </citation>
    <scope>NUCLEOTIDE SEQUENCE [LARGE SCALE GENOMIC DNA]</scope>
    <source>
        <strain evidence="7 8">KY4</strain>
    </source>
</reference>
<feature type="transmembrane region" description="Helical" evidence="5">
    <location>
        <begin position="20"/>
        <end position="49"/>
    </location>
</feature>
<feature type="transmembrane region" description="Helical" evidence="5">
    <location>
        <begin position="61"/>
        <end position="79"/>
    </location>
</feature>
<dbReference type="PANTHER" id="PTHR37422:SF13">
    <property type="entry name" value="LIPOPOLYSACCHARIDE BIOSYNTHESIS PROTEIN PA4999-RELATED"/>
    <property type="match status" value="1"/>
</dbReference>
<feature type="transmembrane region" description="Helical" evidence="5">
    <location>
        <begin position="335"/>
        <end position="354"/>
    </location>
</feature>
<dbReference type="EMBL" id="JXYQ01000005">
    <property type="protein sequence ID" value="KJA12109.1"/>
    <property type="molecule type" value="Genomic_DNA"/>
</dbReference>
<sequence>MHLLTFLGPSLWQRQLATLVAFLLPALALSVASGYSYGAVLLLLGALFSLPRWATVRPDRATVVLALAMLGMALLWFALSDPRENWGRFDRSLKFALAVPCLLFIAAFPPRARALFWGLLIGCIGVCGVALWQVHVEGAPRASGFPSNRTNAIQWGNLVLLLGAMLAVQTMALYRQLSRAVVAVAVLAVLAALNASMLSQSRGGWLALLLAIPLGLVLFQRLRPGRLFRILAGILVALTLVTALNWEMVETRWHLMRHEVQVYGAQRGADSSVGQRLEHWRYAWDAGREKPLTGWGMEGYLQDKASRVAAGQYQPAIMEYIYAHNELLDVFVKTGLVGVSMLLIFYGVPIALFWPSRRRLQAMAGLPDPLKAQMVAVRLSGLCVPVLYMGFGLTQVFFAHNSGIMFYLFMNMAVWGALLGLQQLPSGAAQSEWAVL</sequence>
<dbReference type="STRING" id="80878.RP29_01905"/>
<proteinExistence type="predicted"/>
<keyword evidence="3 5" id="KW-1133">Transmembrane helix</keyword>
<dbReference type="InterPro" id="IPR051533">
    <property type="entry name" value="WaaL-like"/>
</dbReference>
<dbReference type="AlphaFoldDB" id="A0A0D7KDH4"/>
<dbReference type="RefSeq" id="WP_044395309.1">
    <property type="nucleotide sequence ID" value="NZ_JXYQ01000005.1"/>
</dbReference>
<keyword evidence="8" id="KW-1185">Reference proteome</keyword>
<accession>A0A0D7KDH4</accession>
<dbReference type="Proteomes" id="UP000032566">
    <property type="component" value="Unassembled WGS sequence"/>
</dbReference>
<dbReference type="PATRIC" id="fig|80878.5.peg.2669"/>
<dbReference type="OrthoDB" id="8576060at2"/>